<dbReference type="Pfam" id="PF13391">
    <property type="entry name" value="HNH_2"/>
    <property type="match status" value="1"/>
</dbReference>
<dbReference type="OrthoDB" id="2104739at2759"/>
<gene>
    <name evidence="2" type="ORF">PROQFM164_S04g000293</name>
</gene>
<evidence type="ECO:0000259" key="1">
    <source>
        <dbReference type="Pfam" id="PF13391"/>
    </source>
</evidence>
<feature type="domain" description="HNH nuclease" evidence="1">
    <location>
        <begin position="132"/>
        <end position="219"/>
    </location>
</feature>
<name>W6R0P9_PENRF</name>
<proteinExistence type="predicted"/>
<keyword evidence="3" id="KW-1185">Reference proteome</keyword>
<reference evidence="2" key="1">
    <citation type="journal article" date="2014" name="Nat. Commun.">
        <title>Multiple recent horizontal transfers of a large genomic region in cheese making fungi.</title>
        <authorList>
            <person name="Cheeseman K."/>
            <person name="Ropars J."/>
            <person name="Renault P."/>
            <person name="Dupont J."/>
            <person name="Gouzy J."/>
            <person name="Branca A."/>
            <person name="Abraham A.L."/>
            <person name="Ceppi M."/>
            <person name="Conseiller E."/>
            <person name="Debuchy R."/>
            <person name="Malagnac F."/>
            <person name="Goarin A."/>
            <person name="Silar P."/>
            <person name="Lacoste S."/>
            <person name="Sallet E."/>
            <person name="Bensimon A."/>
            <person name="Giraud T."/>
            <person name="Brygoo Y."/>
        </authorList>
    </citation>
    <scope>NUCLEOTIDE SEQUENCE [LARGE SCALE GENOMIC DNA]</scope>
    <source>
        <strain evidence="2">FM164</strain>
    </source>
</reference>
<evidence type="ECO:0000313" key="3">
    <source>
        <dbReference type="Proteomes" id="UP000030686"/>
    </source>
</evidence>
<dbReference type="AlphaFoldDB" id="W6R0P9"/>
<accession>W6R0P9</accession>
<evidence type="ECO:0000313" key="2">
    <source>
        <dbReference type="EMBL" id="CDM35412.1"/>
    </source>
</evidence>
<dbReference type="STRING" id="1365484.W6R0P9"/>
<protein>
    <submittedName>
        <fullName evidence="2">Genomic scaffold, ProqFM164S04</fullName>
    </submittedName>
</protein>
<dbReference type="InterPro" id="IPR003615">
    <property type="entry name" value="HNH_nuc"/>
</dbReference>
<dbReference type="Proteomes" id="UP000030686">
    <property type="component" value="Unassembled WGS sequence"/>
</dbReference>
<dbReference type="EMBL" id="HG792018">
    <property type="protein sequence ID" value="CDM35412.1"/>
    <property type="molecule type" value="Genomic_DNA"/>
</dbReference>
<organism evidence="2 3">
    <name type="scientific">Penicillium roqueforti (strain FM164)</name>
    <dbReference type="NCBI Taxonomy" id="1365484"/>
    <lineage>
        <taxon>Eukaryota</taxon>
        <taxon>Fungi</taxon>
        <taxon>Dikarya</taxon>
        <taxon>Ascomycota</taxon>
        <taxon>Pezizomycotina</taxon>
        <taxon>Eurotiomycetes</taxon>
        <taxon>Eurotiomycetidae</taxon>
        <taxon>Eurotiales</taxon>
        <taxon>Aspergillaceae</taxon>
        <taxon>Penicillium</taxon>
    </lineage>
</organism>
<dbReference type="OMA" id="MIHDRIT"/>
<sequence>MSTELADDWSTLAAKAQARVSQYKPQQHQQHANFLPVSLNAFITWLPEGGRECLARDIIGSKSDNELYDIFSNLLTGPATPMRARSKPPSVSPSPHAKREAHVEAVAATLTQPEKRTSQFKELCLKRDDNRCVITGELDIEYWEELNRPEEPYFGRTEGAHIIPFCYASWESAEVLYRCFPLVRQVQEGISTETINDTSNGMTLRANIHDEFRRFTIALKPTNVYEVKTFPRFPKWDISALPTSSTIHLTQADDAQDVALPKAALLDCHYRLSEILNASGMGHVIDRYLRDWEDIKCEAPKTLDEAGRTNVNAFLQAGLWEHALA</sequence>